<dbReference type="AlphaFoldDB" id="A0A177NRR2"/>
<reference evidence="1 2" key="1">
    <citation type="submission" date="2016-03" db="EMBL/GenBank/DDBJ databases">
        <authorList>
            <person name="Ploux O."/>
        </authorList>
    </citation>
    <scope>NUCLEOTIDE SEQUENCE [LARGE SCALE GENOMIC DNA]</scope>
    <source>
        <strain evidence="1 2">R-45378</strain>
    </source>
</reference>
<name>A0A177NRR2_9GAMM</name>
<evidence type="ECO:0000313" key="1">
    <source>
        <dbReference type="EMBL" id="OAI20767.1"/>
    </source>
</evidence>
<protein>
    <submittedName>
        <fullName evidence="1">Uncharacterized protein</fullName>
    </submittedName>
</protein>
<dbReference type="EMBL" id="LUUJ01000011">
    <property type="protein sequence ID" value="OAI20767.1"/>
    <property type="molecule type" value="Genomic_DNA"/>
</dbReference>
<proteinExistence type="predicted"/>
<accession>A0A177NRR2</accession>
<sequence>MVSSVGKGLLFAVFRRLFYRIHQELCHCGFNRIRMPQFIEIKLFLLYGLTGTTLLRRRQRAERDEISPCVRYFVVLVGGRVTAA</sequence>
<evidence type="ECO:0000313" key="2">
    <source>
        <dbReference type="Proteomes" id="UP000077857"/>
    </source>
</evidence>
<organism evidence="1 2">
    <name type="scientific">Methylomonas koyamae</name>
    <dbReference type="NCBI Taxonomy" id="702114"/>
    <lineage>
        <taxon>Bacteria</taxon>
        <taxon>Pseudomonadati</taxon>
        <taxon>Pseudomonadota</taxon>
        <taxon>Gammaproteobacteria</taxon>
        <taxon>Methylococcales</taxon>
        <taxon>Methylococcaceae</taxon>
        <taxon>Methylomonas</taxon>
    </lineage>
</organism>
<gene>
    <name evidence="1" type="ORF">A1507_04755</name>
</gene>
<dbReference type="Proteomes" id="UP000077857">
    <property type="component" value="Unassembled WGS sequence"/>
</dbReference>
<comment type="caution">
    <text evidence="1">The sequence shown here is derived from an EMBL/GenBank/DDBJ whole genome shotgun (WGS) entry which is preliminary data.</text>
</comment>